<name>A0A0A0CYR3_9PROT</name>
<protein>
    <submittedName>
        <fullName evidence="3">Uncharacterized protein</fullName>
    </submittedName>
</protein>
<comment type="caution">
    <text evidence="3">The sequence shown here is derived from an EMBL/GenBank/DDBJ whole genome shotgun (WGS) entry which is preliminary data.</text>
</comment>
<dbReference type="InterPro" id="IPR053156">
    <property type="entry name" value="T6SS_TssM-like"/>
</dbReference>
<evidence type="ECO:0000259" key="1">
    <source>
        <dbReference type="Pfam" id="PF06744"/>
    </source>
</evidence>
<feature type="domain" description="Type VI secretion system component TssM1 helical" evidence="2">
    <location>
        <begin position="89"/>
        <end position="189"/>
    </location>
</feature>
<evidence type="ECO:0000313" key="3">
    <source>
        <dbReference type="EMBL" id="KGM30945.1"/>
    </source>
</evidence>
<feature type="non-terminal residue" evidence="3">
    <location>
        <position position="1"/>
    </location>
</feature>
<organism evidence="3 4">
    <name type="scientific">Inquilinus limosus MP06</name>
    <dbReference type="NCBI Taxonomy" id="1398085"/>
    <lineage>
        <taxon>Bacteria</taxon>
        <taxon>Pseudomonadati</taxon>
        <taxon>Pseudomonadota</taxon>
        <taxon>Alphaproteobacteria</taxon>
        <taxon>Rhodospirillales</taxon>
        <taxon>Rhodospirillaceae</taxon>
        <taxon>Inquilinus</taxon>
    </lineage>
</organism>
<dbReference type="AlphaFoldDB" id="A0A0A0CYR3"/>
<dbReference type="Pfam" id="PF21070">
    <property type="entry name" value="IcmF_helical"/>
    <property type="match status" value="1"/>
</dbReference>
<dbReference type="PANTHER" id="PTHR36153">
    <property type="entry name" value="INNER MEMBRANE PROTEIN-RELATED"/>
    <property type="match status" value="1"/>
</dbReference>
<reference evidence="3 4" key="1">
    <citation type="submission" date="2014-01" db="EMBL/GenBank/DDBJ databases">
        <title>Genome sequence determination for a cystic fibrosis isolate, Inquilinus limosus.</title>
        <authorList>
            <person name="Pino M."/>
            <person name="Di Conza J."/>
            <person name="Gutkind G."/>
        </authorList>
    </citation>
    <scope>NUCLEOTIDE SEQUENCE [LARGE SCALE GENOMIC DNA]</scope>
    <source>
        <strain evidence="3 4">MP06</strain>
    </source>
</reference>
<proteinExistence type="predicted"/>
<gene>
    <name evidence="3" type="ORF">P409_30080</name>
</gene>
<dbReference type="InterPro" id="IPR010623">
    <property type="entry name" value="IcmF_C"/>
</dbReference>
<dbReference type="RefSeq" id="WP_034847098.1">
    <property type="nucleotide sequence ID" value="NZ_JANX01000644.1"/>
</dbReference>
<dbReference type="EMBL" id="JANX01000644">
    <property type="protein sequence ID" value="KGM30945.1"/>
    <property type="molecule type" value="Genomic_DNA"/>
</dbReference>
<dbReference type="InterPro" id="IPR048677">
    <property type="entry name" value="TssM1_hel"/>
</dbReference>
<sequence length="321" mass="34058">FRDLRTFVDGPNGGASPLGEMIQTMNDIYRQMTRSAMAPGAGGAAANAELAGLAQQLTASAGRAPEVMRGWANQISQATSEATIGGARRGLNADWNTTGRPLCQAALGGRYPFARGSRQDAKLDDFGRLFAPGGLIDGFFTKNLAQYVDTSRSPWRWAKLNNVDLGISDGTLAQFEKAARIRDAFFPQGGTQPSVGLEIQPVDLSANAANVLLDINGQVISYDHGPQQTAALRWPGTGANQVRVSFTGETGTPLGGISQDGPWALFRLIDQSRVGGASASDRFRFTVSAGGASATFEVRTGSVLNPFTLPQLRDFQCPQAF</sequence>
<dbReference type="Proteomes" id="UP000029995">
    <property type="component" value="Unassembled WGS sequence"/>
</dbReference>
<dbReference type="Pfam" id="PF06744">
    <property type="entry name" value="IcmF_C"/>
    <property type="match status" value="1"/>
</dbReference>
<dbReference type="PANTHER" id="PTHR36153:SF1">
    <property type="entry name" value="TYPE VI SECRETION SYSTEM COMPONENT TSSM1"/>
    <property type="match status" value="1"/>
</dbReference>
<evidence type="ECO:0000259" key="2">
    <source>
        <dbReference type="Pfam" id="PF21070"/>
    </source>
</evidence>
<accession>A0A0A0CYR3</accession>
<evidence type="ECO:0000313" key="4">
    <source>
        <dbReference type="Proteomes" id="UP000029995"/>
    </source>
</evidence>
<feature type="domain" description="Type VI secretion system IcmF C-terminal" evidence="1">
    <location>
        <begin position="198"/>
        <end position="302"/>
    </location>
</feature>